<dbReference type="InterPro" id="IPR000515">
    <property type="entry name" value="MetI-like"/>
</dbReference>
<organism evidence="8 9">
    <name type="scientific">Pseudooceanicola algae</name>
    <dbReference type="NCBI Taxonomy" id="1537215"/>
    <lineage>
        <taxon>Bacteria</taxon>
        <taxon>Pseudomonadati</taxon>
        <taxon>Pseudomonadota</taxon>
        <taxon>Alphaproteobacteria</taxon>
        <taxon>Rhodobacterales</taxon>
        <taxon>Paracoccaceae</taxon>
        <taxon>Pseudooceanicola</taxon>
    </lineage>
</organism>
<dbReference type="PANTHER" id="PTHR30151">
    <property type="entry name" value="ALKANE SULFONATE ABC TRANSPORTER-RELATED, MEMBRANE SUBUNIT"/>
    <property type="match status" value="1"/>
</dbReference>
<keyword evidence="6 7" id="KW-0472">Membrane</keyword>
<accession>A0A418SFS4</accession>
<feature type="transmembrane region" description="Helical" evidence="7">
    <location>
        <begin position="12"/>
        <end position="33"/>
    </location>
</feature>
<dbReference type="GO" id="GO:0055085">
    <property type="term" value="P:transmembrane transport"/>
    <property type="evidence" value="ECO:0007669"/>
    <property type="project" value="InterPro"/>
</dbReference>
<evidence type="ECO:0000256" key="2">
    <source>
        <dbReference type="ARBA" id="ARBA00022448"/>
    </source>
</evidence>
<evidence type="ECO:0000256" key="6">
    <source>
        <dbReference type="ARBA" id="ARBA00023136"/>
    </source>
</evidence>
<evidence type="ECO:0000256" key="1">
    <source>
        <dbReference type="ARBA" id="ARBA00004651"/>
    </source>
</evidence>
<feature type="transmembrane region" description="Helical" evidence="7">
    <location>
        <begin position="193"/>
        <end position="212"/>
    </location>
</feature>
<feature type="transmembrane region" description="Helical" evidence="7">
    <location>
        <begin position="224"/>
        <end position="245"/>
    </location>
</feature>
<dbReference type="SUPFAM" id="SSF161098">
    <property type="entry name" value="MetI-like"/>
    <property type="match status" value="1"/>
</dbReference>
<feature type="transmembrane region" description="Helical" evidence="7">
    <location>
        <begin position="96"/>
        <end position="120"/>
    </location>
</feature>
<dbReference type="Proteomes" id="UP000283786">
    <property type="component" value="Chromosome"/>
</dbReference>
<sequence length="254" mass="27360">MTHRSIGQRSIGFLGKYWGIIGVLLLWQGWIWVKDLNAIVMPQPFDVVKDLVTHPGIYISNAALTLTLAALGLVLGMALGTLIAVLAWTSRLLSGVLIPLGLIFSSVPVVALIPILARLLGYDVKTVLAIVVIISFFPAFVFTSAGLRALPAGSDDLFRVFGASPWQRFVRLVLPSAVPSWMIALRLSAPPAVLSAMVAEFLMGTSGLGYMFRQSAADFQTDRAFGTSVVATAISVLCFTLATLAERRVNARWS</sequence>
<name>A0A418SFS4_9RHOB</name>
<keyword evidence="9" id="KW-1185">Reference proteome</keyword>
<keyword evidence="3" id="KW-1003">Cell membrane</keyword>
<proteinExistence type="inferred from homology"/>
<dbReference type="RefSeq" id="WP_119839532.1">
    <property type="nucleotide sequence ID" value="NZ_CP060436.1"/>
</dbReference>
<dbReference type="EMBL" id="CP060436">
    <property type="protein sequence ID" value="QPM91539.1"/>
    <property type="molecule type" value="Genomic_DNA"/>
</dbReference>
<dbReference type="Gene3D" id="1.10.3720.10">
    <property type="entry name" value="MetI-like"/>
    <property type="match status" value="1"/>
</dbReference>
<dbReference type="Pfam" id="PF00528">
    <property type="entry name" value="BPD_transp_1"/>
    <property type="match status" value="1"/>
</dbReference>
<evidence type="ECO:0000256" key="4">
    <source>
        <dbReference type="ARBA" id="ARBA00022692"/>
    </source>
</evidence>
<dbReference type="PANTHER" id="PTHR30151:SF0">
    <property type="entry name" value="ABC TRANSPORTER PERMEASE PROTEIN MJ0413-RELATED"/>
    <property type="match status" value="1"/>
</dbReference>
<comment type="subcellular location">
    <subcellularLocation>
        <location evidence="1 7">Cell membrane</location>
        <topology evidence="1 7">Multi-pass membrane protein</topology>
    </subcellularLocation>
</comment>
<reference evidence="8 9" key="1">
    <citation type="submission" date="2020-08" db="EMBL/GenBank/DDBJ databases">
        <title>Genome sequence of Rhodobacteraceae bacterium Lw-13e.</title>
        <authorList>
            <person name="Poehlein A."/>
            <person name="Wolter L."/>
            <person name="Daniel R."/>
            <person name="Brinkhoff T."/>
        </authorList>
    </citation>
    <scope>NUCLEOTIDE SEQUENCE [LARGE SCALE GENOMIC DNA]</scope>
    <source>
        <strain evidence="8 9">Lw-13e</strain>
    </source>
</reference>
<comment type="similarity">
    <text evidence="7">Belongs to the binding-protein-dependent transport system permease family.</text>
</comment>
<dbReference type="CDD" id="cd06261">
    <property type="entry name" value="TM_PBP2"/>
    <property type="match status" value="1"/>
</dbReference>
<gene>
    <name evidence="8" type="primary">ssuC_4</name>
    <name evidence="8" type="ORF">PSAL_027930</name>
</gene>
<evidence type="ECO:0000256" key="3">
    <source>
        <dbReference type="ARBA" id="ARBA00022475"/>
    </source>
</evidence>
<dbReference type="OrthoDB" id="7274389at2"/>
<dbReference type="AlphaFoldDB" id="A0A418SFS4"/>
<feature type="transmembrane region" description="Helical" evidence="7">
    <location>
        <begin position="126"/>
        <end position="147"/>
    </location>
</feature>
<evidence type="ECO:0000256" key="5">
    <source>
        <dbReference type="ARBA" id="ARBA00022989"/>
    </source>
</evidence>
<dbReference type="PROSITE" id="PS50928">
    <property type="entry name" value="ABC_TM1"/>
    <property type="match status" value="1"/>
</dbReference>
<keyword evidence="4 7" id="KW-0812">Transmembrane</keyword>
<dbReference type="InterPro" id="IPR035906">
    <property type="entry name" value="MetI-like_sf"/>
</dbReference>
<evidence type="ECO:0000313" key="8">
    <source>
        <dbReference type="EMBL" id="QPM91539.1"/>
    </source>
</evidence>
<protein>
    <submittedName>
        <fullName evidence="8">Aliphatic sulfonates transport permease protein SsuC</fullName>
    </submittedName>
</protein>
<dbReference type="GO" id="GO:0005886">
    <property type="term" value="C:plasma membrane"/>
    <property type="evidence" value="ECO:0007669"/>
    <property type="project" value="UniProtKB-SubCell"/>
</dbReference>
<evidence type="ECO:0000256" key="7">
    <source>
        <dbReference type="RuleBase" id="RU363032"/>
    </source>
</evidence>
<keyword evidence="2 7" id="KW-0813">Transport</keyword>
<keyword evidence="5 7" id="KW-1133">Transmembrane helix</keyword>
<evidence type="ECO:0000313" key="9">
    <source>
        <dbReference type="Proteomes" id="UP000283786"/>
    </source>
</evidence>
<feature type="transmembrane region" description="Helical" evidence="7">
    <location>
        <begin position="62"/>
        <end position="89"/>
    </location>
</feature>
<dbReference type="KEGG" id="palw:PSAL_027930"/>